<keyword evidence="1" id="KW-0812">Transmembrane</keyword>
<organism evidence="3 4">
    <name type="scientific">Thalassiosira pseudonana</name>
    <name type="common">Marine diatom</name>
    <name type="synonym">Cyclotella nana</name>
    <dbReference type="NCBI Taxonomy" id="35128"/>
    <lineage>
        <taxon>Eukaryota</taxon>
        <taxon>Sar</taxon>
        <taxon>Stramenopiles</taxon>
        <taxon>Ochrophyta</taxon>
        <taxon>Bacillariophyta</taxon>
        <taxon>Coscinodiscophyceae</taxon>
        <taxon>Thalassiosirophycidae</taxon>
        <taxon>Thalassiosirales</taxon>
        <taxon>Thalassiosiraceae</taxon>
        <taxon>Thalassiosira</taxon>
    </lineage>
</organism>
<keyword evidence="1" id="KW-0472">Membrane</keyword>
<dbReference type="InterPro" id="IPR002123">
    <property type="entry name" value="Plipid/glycerol_acylTrfase"/>
</dbReference>
<evidence type="ECO:0000256" key="1">
    <source>
        <dbReference type="SAM" id="Phobius"/>
    </source>
</evidence>
<dbReference type="GO" id="GO:0004366">
    <property type="term" value="F:glycerol-3-phosphate O-acyltransferase activity"/>
    <property type="evidence" value="ECO:0000318"/>
    <property type="project" value="GO_Central"/>
</dbReference>
<dbReference type="GO" id="GO:0016287">
    <property type="term" value="F:glycerone-phosphate O-acyltransferase activity"/>
    <property type="evidence" value="ECO:0000318"/>
    <property type="project" value="GO_Central"/>
</dbReference>
<keyword evidence="4" id="KW-1185">Reference proteome</keyword>
<feature type="transmembrane region" description="Helical" evidence="1">
    <location>
        <begin position="641"/>
        <end position="662"/>
    </location>
</feature>
<dbReference type="GO" id="GO:0008654">
    <property type="term" value="P:phospholipid biosynthetic process"/>
    <property type="evidence" value="ECO:0000318"/>
    <property type="project" value="GO_Central"/>
</dbReference>
<proteinExistence type="predicted"/>
<dbReference type="PANTHER" id="PTHR31605">
    <property type="entry name" value="GLYCEROL-3-PHOSPHATE O-ACYLTRANSFERASE 1"/>
    <property type="match status" value="1"/>
</dbReference>
<dbReference type="SMART" id="SM00563">
    <property type="entry name" value="PlsC"/>
    <property type="match status" value="1"/>
</dbReference>
<accession>B8C022</accession>
<feature type="domain" description="Phospholipid/glycerol acyltransferase" evidence="2">
    <location>
        <begin position="208"/>
        <end position="419"/>
    </location>
</feature>
<dbReference type="OMA" id="IMALGCM"/>
<feature type="transmembrane region" description="Helical" evidence="1">
    <location>
        <begin position="156"/>
        <end position="178"/>
    </location>
</feature>
<feature type="transmembrane region" description="Helical" evidence="1">
    <location>
        <begin position="668"/>
        <end position="686"/>
    </location>
</feature>
<evidence type="ECO:0000259" key="2">
    <source>
        <dbReference type="SMART" id="SM00563"/>
    </source>
</evidence>
<dbReference type="GeneID" id="7443736"/>
<name>B8C022_THAPS</name>
<dbReference type="InterPro" id="IPR052744">
    <property type="entry name" value="GPAT/DAPAT"/>
</dbReference>
<feature type="transmembrane region" description="Helical" evidence="1">
    <location>
        <begin position="124"/>
        <end position="144"/>
    </location>
</feature>
<dbReference type="CDD" id="cd07992">
    <property type="entry name" value="LPLAT_AAK14816-like"/>
    <property type="match status" value="1"/>
</dbReference>
<feature type="transmembrane region" description="Helical" evidence="1">
    <location>
        <begin position="586"/>
        <end position="610"/>
    </location>
</feature>
<dbReference type="STRING" id="35128.B8C022"/>
<gene>
    <name evidence="3" type="ORF">THAPSDRAFT_4704</name>
</gene>
<dbReference type="eggNOG" id="ENOG502QQ2N">
    <property type="taxonomic scope" value="Eukaryota"/>
</dbReference>
<reference evidence="3 4" key="1">
    <citation type="journal article" date="2004" name="Science">
        <title>The genome of the diatom Thalassiosira pseudonana: ecology, evolution, and metabolism.</title>
        <authorList>
            <person name="Armbrust E.V."/>
            <person name="Berges J.A."/>
            <person name="Bowler C."/>
            <person name="Green B.R."/>
            <person name="Martinez D."/>
            <person name="Putnam N.H."/>
            <person name="Zhou S."/>
            <person name="Allen A.E."/>
            <person name="Apt K.E."/>
            <person name="Bechner M."/>
            <person name="Brzezinski M.A."/>
            <person name="Chaal B.K."/>
            <person name="Chiovitti A."/>
            <person name="Davis A.K."/>
            <person name="Demarest M.S."/>
            <person name="Detter J.C."/>
            <person name="Glavina T."/>
            <person name="Goodstein D."/>
            <person name="Hadi M.Z."/>
            <person name="Hellsten U."/>
            <person name="Hildebrand M."/>
            <person name="Jenkins B.D."/>
            <person name="Jurka J."/>
            <person name="Kapitonov V.V."/>
            <person name="Kroger N."/>
            <person name="Lau W.W."/>
            <person name="Lane T.W."/>
            <person name="Larimer F.W."/>
            <person name="Lippmeier J.C."/>
            <person name="Lucas S."/>
            <person name="Medina M."/>
            <person name="Montsant A."/>
            <person name="Obornik M."/>
            <person name="Parker M.S."/>
            <person name="Palenik B."/>
            <person name="Pazour G.J."/>
            <person name="Richardson P.M."/>
            <person name="Rynearson T.A."/>
            <person name="Saito M.A."/>
            <person name="Schwartz D.C."/>
            <person name="Thamatrakoln K."/>
            <person name="Valentin K."/>
            <person name="Vardi A."/>
            <person name="Wilkerson F.P."/>
            <person name="Rokhsar D.S."/>
        </authorList>
    </citation>
    <scope>NUCLEOTIDE SEQUENCE [LARGE SCALE GENOMIC DNA]</scope>
    <source>
        <strain evidence="3 4">CCMP1335</strain>
    </source>
</reference>
<protein>
    <recommendedName>
        <fullName evidence="2">Phospholipid/glycerol acyltransferase domain-containing protein</fullName>
    </recommendedName>
</protein>
<dbReference type="Proteomes" id="UP000001449">
    <property type="component" value="Chromosome 4"/>
</dbReference>
<dbReference type="PaxDb" id="35128-Thaps4704"/>
<dbReference type="AlphaFoldDB" id="B8C022"/>
<dbReference type="FunCoup" id="B8C022">
    <property type="interactions" value="12"/>
</dbReference>
<feature type="transmembrane region" description="Helical" evidence="1">
    <location>
        <begin position="97"/>
        <end position="118"/>
    </location>
</feature>
<dbReference type="PANTHER" id="PTHR31605:SF0">
    <property type="entry name" value="GLYCEROL-3-PHOSPHATE O-ACYLTRANSFERASE 1"/>
    <property type="match status" value="1"/>
</dbReference>
<dbReference type="Pfam" id="PF01553">
    <property type="entry name" value="Acyltransferase"/>
    <property type="match status" value="2"/>
</dbReference>
<dbReference type="HOGENOM" id="CLU_007860_1_1_1"/>
<evidence type="ECO:0000313" key="4">
    <source>
        <dbReference type="Proteomes" id="UP000001449"/>
    </source>
</evidence>
<evidence type="ECO:0000313" key="3">
    <source>
        <dbReference type="EMBL" id="EED93443.1"/>
    </source>
</evidence>
<dbReference type="SUPFAM" id="SSF69593">
    <property type="entry name" value="Glycerol-3-phosphate (1)-acyltransferase"/>
    <property type="match status" value="2"/>
</dbReference>
<dbReference type="RefSeq" id="XP_002289906.1">
    <property type="nucleotide sequence ID" value="XM_002289870.1"/>
</dbReference>
<keyword evidence="1" id="KW-1133">Transmembrane helix</keyword>
<dbReference type="EMBL" id="CM000641">
    <property type="protein sequence ID" value="EED93443.1"/>
    <property type="molecule type" value="Genomic_DNA"/>
</dbReference>
<dbReference type="InParanoid" id="B8C022"/>
<sequence length="777" mass="86435">MVEKVGLDAYEMNSSKLPPNAARQYSDEKSKQTSRPWLSYGISFVSIASMQAVTTTSAVISKVGSIRATLLPNLHTSIMGVEKKGTMMSELDYTKTTCMCTLFILGSVLINPLPAVVFSKAQLAFFYIVVLLSLDMLNPVKIFLHVFPAIKSWHIATFAIACMSYIFIVNLRELLYFATKVFFHSILSIFFNDVTVVGRENIPSHGPVIFTSNHANQFMDGLMIMCTCQRTISYLVADKSWNRPIIGHLAWMMGGVPVKRAQDSACKGTGKISIDLNALAGSDAVINVVGKGTSFTSQIKAGDKIRLPNNAIGIKVESIESDESMSLKVEDGVAEVLSSHPFPEYVTYDILPRIDQKDVYQNVLEKLASGGTIGIFPEGGSHDRTDLLPLKVGVALIAYSELEKDGINVPIVPVGLNYFRAHRFRGKATVEFGSPTYIEPSTLADYKKGGADKRRVCNDLLARIENSMRSVIVSVPDFETLQTIHAARRLYRQDGRNETAEQRQDMGRRFAEGYKRVLLQLGGEPPEEWLSLQSRILAYQKELNELGIRDYQVVGLDHEEVELGSESQGHSKADTVLHRMNVFGHIVHLFVIAVLAALPAMLLNLPVGLASRIYSNRRRKVALAASKVKVKGYDVMLSERVLACIVLVPSLWVVYGLLLSLFTSLDGPSLAVCFTCFPLFSYWSIMATESGMVDIKDLRPYVMRMIPSARRRLAALPATRKALRSDLRAMIKKIGPSLGDIYYEKDLNWQKIQMETKRMSMEELDPAQKDEAAKKEE</sequence>
<dbReference type="KEGG" id="tps:THAPSDRAFT_4704"/>
<reference evidence="3 4" key="2">
    <citation type="journal article" date="2008" name="Nature">
        <title>The Phaeodactylum genome reveals the evolutionary history of diatom genomes.</title>
        <authorList>
            <person name="Bowler C."/>
            <person name="Allen A.E."/>
            <person name="Badger J.H."/>
            <person name="Grimwood J."/>
            <person name="Jabbari K."/>
            <person name="Kuo A."/>
            <person name="Maheswari U."/>
            <person name="Martens C."/>
            <person name="Maumus F."/>
            <person name="Otillar R.P."/>
            <person name="Rayko E."/>
            <person name="Salamov A."/>
            <person name="Vandepoele K."/>
            <person name="Beszteri B."/>
            <person name="Gruber A."/>
            <person name="Heijde M."/>
            <person name="Katinka M."/>
            <person name="Mock T."/>
            <person name="Valentin K."/>
            <person name="Verret F."/>
            <person name="Berges J.A."/>
            <person name="Brownlee C."/>
            <person name="Cadoret J.P."/>
            <person name="Chiovitti A."/>
            <person name="Choi C.J."/>
            <person name="Coesel S."/>
            <person name="De Martino A."/>
            <person name="Detter J.C."/>
            <person name="Durkin C."/>
            <person name="Falciatore A."/>
            <person name="Fournet J."/>
            <person name="Haruta M."/>
            <person name="Huysman M.J."/>
            <person name="Jenkins B.D."/>
            <person name="Jiroutova K."/>
            <person name="Jorgensen R.E."/>
            <person name="Joubert Y."/>
            <person name="Kaplan A."/>
            <person name="Kroger N."/>
            <person name="Kroth P.G."/>
            <person name="La Roche J."/>
            <person name="Lindquist E."/>
            <person name="Lommer M."/>
            <person name="Martin-Jezequel V."/>
            <person name="Lopez P.J."/>
            <person name="Lucas S."/>
            <person name="Mangogna M."/>
            <person name="McGinnis K."/>
            <person name="Medlin L.K."/>
            <person name="Montsant A."/>
            <person name="Oudot-Le Secq M.P."/>
            <person name="Napoli C."/>
            <person name="Obornik M."/>
            <person name="Parker M.S."/>
            <person name="Petit J.L."/>
            <person name="Porcel B.M."/>
            <person name="Poulsen N."/>
            <person name="Robison M."/>
            <person name="Rychlewski L."/>
            <person name="Rynearson T.A."/>
            <person name="Schmutz J."/>
            <person name="Shapiro H."/>
            <person name="Siaut M."/>
            <person name="Stanley M."/>
            <person name="Sussman M.R."/>
            <person name="Taylor A.R."/>
            <person name="Vardi A."/>
            <person name="von Dassow P."/>
            <person name="Vyverman W."/>
            <person name="Willis A."/>
            <person name="Wyrwicz L.S."/>
            <person name="Rokhsar D.S."/>
            <person name="Weissenbach J."/>
            <person name="Armbrust E.V."/>
            <person name="Green B.R."/>
            <person name="Van de Peer Y."/>
            <person name="Grigoriev I.V."/>
        </authorList>
    </citation>
    <scope>NUCLEOTIDE SEQUENCE [LARGE SCALE GENOMIC DNA]</scope>
    <source>
        <strain evidence="3 4">CCMP1335</strain>
    </source>
</reference>